<dbReference type="PROSITE" id="PS50041">
    <property type="entry name" value="C_TYPE_LECTIN_2"/>
    <property type="match status" value="1"/>
</dbReference>
<dbReference type="SUPFAM" id="SSF56436">
    <property type="entry name" value="C-type lectin-like"/>
    <property type="match status" value="1"/>
</dbReference>
<evidence type="ECO:0000256" key="1">
    <source>
        <dbReference type="ARBA" id="ARBA00023157"/>
    </source>
</evidence>
<dbReference type="Gene3D" id="3.10.100.10">
    <property type="entry name" value="Mannose-Binding Protein A, subunit A"/>
    <property type="match status" value="1"/>
</dbReference>
<dbReference type="KEGG" id="cin:100183651"/>
<evidence type="ECO:0000313" key="5">
    <source>
        <dbReference type="Proteomes" id="UP000008144"/>
    </source>
</evidence>
<reference evidence="5" key="1">
    <citation type="journal article" date="2002" name="Science">
        <title>The draft genome of Ciona intestinalis: insights into chordate and vertebrate origins.</title>
        <authorList>
            <person name="Dehal P."/>
            <person name="Satou Y."/>
            <person name="Campbell R.K."/>
            <person name="Chapman J."/>
            <person name="Degnan B."/>
            <person name="De Tomaso A."/>
            <person name="Davidson B."/>
            <person name="Di Gregorio A."/>
            <person name="Gelpke M."/>
            <person name="Goodstein D.M."/>
            <person name="Harafuji N."/>
            <person name="Hastings K.E."/>
            <person name="Ho I."/>
            <person name="Hotta K."/>
            <person name="Huang W."/>
            <person name="Kawashima T."/>
            <person name="Lemaire P."/>
            <person name="Martinez D."/>
            <person name="Meinertzhagen I.A."/>
            <person name="Necula S."/>
            <person name="Nonaka M."/>
            <person name="Putnam N."/>
            <person name="Rash S."/>
            <person name="Saiga H."/>
            <person name="Satake M."/>
            <person name="Terry A."/>
            <person name="Yamada L."/>
            <person name="Wang H.G."/>
            <person name="Awazu S."/>
            <person name="Azumi K."/>
            <person name="Boore J."/>
            <person name="Branno M."/>
            <person name="Chin-Bow S."/>
            <person name="DeSantis R."/>
            <person name="Doyle S."/>
            <person name="Francino P."/>
            <person name="Keys D.N."/>
            <person name="Haga S."/>
            <person name="Hayashi H."/>
            <person name="Hino K."/>
            <person name="Imai K.S."/>
            <person name="Inaba K."/>
            <person name="Kano S."/>
            <person name="Kobayashi K."/>
            <person name="Kobayashi M."/>
            <person name="Lee B.I."/>
            <person name="Makabe K.W."/>
            <person name="Manohar C."/>
            <person name="Matassi G."/>
            <person name="Medina M."/>
            <person name="Mochizuki Y."/>
            <person name="Mount S."/>
            <person name="Morishita T."/>
            <person name="Miura S."/>
            <person name="Nakayama A."/>
            <person name="Nishizaka S."/>
            <person name="Nomoto H."/>
            <person name="Ohta F."/>
            <person name="Oishi K."/>
            <person name="Rigoutsos I."/>
            <person name="Sano M."/>
            <person name="Sasaki A."/>
            <person name="Sasakura Y."/>
            <person name="Shoguchi E."/>
            <person name="Shin-i T."/>
            <person name="Spagnuolo A."/>
            <person name="Stainier D."/>
            <person name="Suzuki M.M."/>
            <person name="Tassy O."/>
            <person name="Takatori N."/>
            <person name="Tokuoka M."/>
            <person name="Yagi K."/>
            <person name="Yoshizaki F."/>
            <person name="Wada S."/>
            <person name="Zhang C."/>
            <person name="Hyatt P.D."/>
            <person name="Larimer F."/>
            <person name="Detter C."/>
            <person name="Doggett N."/>
            <person name="Glavina T."/>
            <person name="Hawkins T."/>
            <person name="Richardson P."/>
            <person name="Lucas S."/>
            <person name="Kohara Y."/>
            <person name="Levine M."/>
            <person name="Satoh N."/>
            <person name="Rokhsar D.S."/>
        </authorList>
    </citation>
    <scope>NUCLEOTIDE SEQUENCE [LARGE SCALE GENOMIC DNA]</scope>
</reference>
<dbReference type="InterPro" id="IPR016187">
    <property type="entry name" value="CTDL_fold"/>
</dbReference>
<dbReference type="GO" id="GO:0006955">
    <property type="term" value="P:immune response"/>
    <property type="evidence" value="ECO:0000318"/>
    <property type="project" value="GO_Central"/>
</dbReference>
<dbReference type="PANTHER" id="PTHR22801:SF63">
    <property type="entry name" value="C-TYPE LECTIN DOMAIN-CONTAINING PROTEIN"/>
    <property type="match status" value="1"/>
</dbReference>
<feature type="chain" id="PRO_5014089997" evidence="2">
    <location>
        <begin position="23"/>
        <end position="155"/>
    </location>
</feature>
<dbReference type="RefSeq" id="XP_002119657.1">
    <property type="nucleotide sequence ID" value="XM_002119621.5"/>
</dbReference>
<dbReference type="GO" id="GO:0009897">
    <property type="term" value="C:external side of plasma membrane"/>
    <property type="evidence" value="ECO:0000318"/>
    <property type="project" value="GO_Central"/>
</dbReference>
<dbReference type="OMA" id="TREAYWI"/>
<feature type="signal peptide" evidence="2">
    <location>
        <begin position="1"/>
        <end position="22"/>
    </location>
</feature>
<dbReference type="Proteomes" id="UP000008144">
    <property type="component" value="Chromosome 2"/>
</dbReference>
<reference evidence="4" key="4">
    <citation type="submission" date="2025-09" db="UniProtKB">
        <authorList>
            <consortium name="Ensembl"/>
        </authorList>
    </citation>
    <scope>IDENTIFICATION</scope>
</reference>
<dbReference type="InterPro" id="IPR050801">
    <property type="entry name" value="Ca-Dep_Lectins_ImmuneDev"/>
</dbReference>
<dbReference type="Ensembl" id="ENSCINT00000022273.2">
    <property type="protein sequence ID" value="ENSCINP00000022027.2"/>
    <property type="gene ID" value="ENSCING00000011560.2"/>
</dbReference>
<evidence type="ECO:0000256" key="2">
    <source>
        <dbReference type="SAM" id="SignalP"/>
    </source>
</evidence>
<dbReference type="InterPro" id="IPR016186">
    <property type="entry name" value="C-type_lectin-like/link_sf"/>
</dbReference>
<dbReference type="GeneTree" id="ENSGT00940000166150"/>
<accession>F6TBP5</accession>
<feature type="domain" description="C-type lectin" evidence="3">
    <location>
        <begin position="30"/>
        <end position="143"/>
    </location>
</feature>
<dbReference type="GeneID" id="100183651"/>
<dbReference type="InterPro" id="IPR001304">
    <property type="entry name" value="C-type_lectin-like"/>
</dbReference>
<dbReference type="OrthoDB" id="8950604at2759"/>
<protein>
    <submittedName>
        <fullName evidence="4">Alpha-N-acetylgalactosamine-specific lectin-like</fullName>
    </submittedName>
</protein>
<dbReference type="InterPro" id="IPR018378">
    <property type="entry name" value="C-type_lectin_CS"/>
</dbReference>
<keyword evidence="5" id="KW-1185">Reference proteome</keyword>
<dbReference type="SMART" id="SM00034">
    <property type="entry name" value="CLECT"/>
    <property type="match status" value="1"/>
</dbReference>
<reference evidence="4" key="2">
    <citation type="journal article" date="2008" name="Genome Biol.">
        <title>Improved genome assembly and evidence-based global gene model set for the chordate Ciona intestinalis: new insight into intron and operon populations.</title>
        <authorList>
            <person name="Satou Y."/>
            <person name="Mineta K."/>
            <person name="Ogasawara M."/>
            <person name="Sasakura Y."/>
            <person name="Shoguchi E."/>
            <person name="Ueno K."/>
            <person name="Yamada L."/>
            <person name="Matsumoto J."/>
            <person name="Wasserscheid J."/>
            <person name="Dewar K."/>
            <person name="Wiley G.B."/>
            <person name="Macmil S.L."/>
            <person name="Roe B.A."/>
            <person name="Zeller R.W."/>
            <person name="Hastings K.E."/>
            <person name="Lemaire P."/>
            <person name="Lindquist E."/>
            <person name="Endo T."/>
            <person name="Hotta K."/>
            <person name="Inaba K."/>
        </authorList>
    </citation>
    <scope>NUCLEOTIDE SEQUENCE [LARGE SCALE GENOMIC DNA]</scope>
    <source>
        <strain evidence="4">wild type</strain>
    </source>
</reference>
<sequence length="155" mass="17843">MFLSKVFSLVLLIGLLHVVVQAEYSWYGPGNGYVYFVINTNMDYDEAESQCRIYGATLAVQGPKDRKTMKKINERLPVTTREAYWIGLTDRVTNGQFIWGDGTPLTNKQKNWRVNEPSNYGGYEDCVGENFSHSLKWNDYPCDYGELYALCERPE</sequence>
<dbReference type="AlphaFoldDB" id="F6TBP5"/>
<gene>
    <name evidence="4" type="primary">LOC100183651</name>
</gene>
<proteinExistence type="predicted"/>
<keyword evidence="1" id="KW-1015">Disulfide bond</keyword>
<reference evidence="4" key="3">
    <citation type="submission" date="2025-08" db="UniProtKB">
        <authorList>
            <consortium name="Ensembl"/>
        </authorList>
    </citation>
    <scope>IDENTIFICATION</scope>
</reference>
<dbReference type="GO" id="GO:0038187">
    <property type="term" value="F:pattern recognition receptor activity"/>
    <property type="evidence" value="ECO:0000318"/>
    <property type="project" value="GO_Central"/>
</dbReference>
<dbReference type="EMBL" id="EAAA01001392">
    <property type="status" value="NOT_ANNOTATED_CDS"/>
    <property type="molecule type" value="Genomic_DNA"/>
</dbReference>
<evidence type="ECO:0000313" key="4">
    <source>
        <dbReference type="Ensembl" id="ENSCINP00000022027.2"/>
    </source>
</evidence>
<dbReference type="GO" id="GO:0030246">
    <property type="term" value="F:carbohydrate binding"/>
    <property type="evidence" value="ECO:0000318"/>
    <property type="project" value="GO_Central"/>
</dbReference>
<dbReference type="PANTHER" id="PTHR22801">
    <property type="entry name" value="LITHOSTATHINE"/>
    <property type="match status" value="1"/>
</dbReference>
<dbReference type="CDD" id="cd00037">
    <property type="entry name" value="CLECT"/>
    <property type="match status" value="1"/>
</dbReference>
<accession>A0A1W2W449</accession>
<dbReference type="PROSITE" id="PS00615">
    <property type="entry name" value="C_TYPE_LECTIN_1"/>
    <property type="match status" value="1"/>
</dbReference>
<dbReference type="HOGENOM" id="CLU_049894_10_2_1"/>
<name>F6TBP5_CIOIN</name>
<dbReference type="Pfam" id="PF00059">
    <property type="entry name" value="Lectin_C"/>
    <property type="match status" value="1"/>
</dbReference>
<keyword evidence="2" id="KW-0732">Signal</keyword>
<evidence type="ECO:0000259" key="3">
    <source>
        <dbReference type="PROSITE" id="PS50041"/>
    </source>
</evidence>
<dbReference type="InParanoid" id="F6TBP5"/>
<organism evidence="4 5">
    <name type="scientific">Ciona intestinalis</name>
    <name type="common">Transparent sea squirt</name>
    <name type="synonym">Ascidia intestinalis</name>
    <dbReference type="NCBI Taxonomy" id="7719"/>
    <lineage>
        <taxon>Eukaryota</taxon>
        <taxon>Metazoa</taxon>
        <taxon>Chordata</taxon>
        <taxon>Tunicata</taxon>
        <taxon>Ascidiacea</taxon>
        <taxon>Phlebobranchia</taxon>
        <taxon>Cionidae</taxon>
        <taxon>Ciona</taxon>
    </lineage>
</organism>